<dbReference type="Proteomes" id="UP000199296">
    <property type="component" value="Unassembled WGS sequence"/>
</dbReference>
<sequence>MDKELLHQLEKKYEALGENPESYLKGLLYAKPLSYWDYIEVDTLLTLQKPKTHFKDETVFIIYHQITELTLKLMIHEVEQLVALSDFNSEKVFTEKLRRLIRYTDMLITSFEVMTEGLDYGDYNKFRMSLTPASGFQSAQFRYLELMSTPVLNLVNKEGQKRLSEEPSLDEIFDNIYWRDAGYNRKTGKTSYTLNAFEKKYLQSFKDLTTTTQGHTLWEQFQKFEKPSDNLIFRMKDFDHQYNVKWPQTHLKTAEKYLEDKGKAKEATGGSPWKKYLHPKYQQRSFFPNLWKNQEILEWV</sequence>
<dbReference type="SUPFAM" id="SSF140959">
    <property type="entry name" value="Indolic compounds 2,3-dioxygenase-like"/>
    <property type="match status" value="1"/>
</dbReference>
<dbReference type="Pfam" id="PF03301">
    <property type="entry name" value="Trp_dioxygenase"/>
    <property type="match status" value="1"/>
</dbReference>
<keyword evidence="1" id="KW-0560">Oxidoreductase</keyword>
<organism evidence="1 2">
    <name type="scientific">Psychroflexus sediminis</name>
    <dbReference type="NCBI Taxonomy" id="470826"/>
    <lineage>
        <taxon>Bacteria</taxon>
        <taxon>Pseudomonadati</taxon>
        <taxon>Bacteroidota</taxon>
        <taxon>Flavobacteriia</taxon>
        <taxon>Flavobacteriales</taxon>
        <taxon>Flavobacteriaceae</taxon>
        <taxon>Psychroflexus</taxon>
    </lineage>
</organism>
<proteinExistence type="predicted"/>
<dbReference type="Gene3D" id="1.20.58.480">
    <property type="match status" value="1"/>
</dbReference>
<dbReference type="InterPro" id="IPR004981">
    <property type="entry name" value="Trp_2_3_dOase"/>
</dbReference>
<dbReference type="InterPro" id="IPR037217">
    <property type="entry name" value="Trp/Indoleamine_2_3_dOase-like"/>
</dbReference>
<gene>
    <name evidence="1" type="ORF">SAMN04488027_10323</name>
</gene>
<dbReference type="GO" id="GO:0004833">
    <property type="term" value="F:L-tryptophan 2,3-dioxygenase activity"/>
    <property type="evidence" value="ECO:0007669"/>
    <property type="project" value="InterPro"/>
</dbReference>
<dbReference type="PANTHER" id="PTHR10138">
    <property type="entry name" value="TRYPTOPHAN 2,3-DIOXYGENASE"/>
    <property type="match status" value="1"/>
</dbReference>
<dbReference type="PANTHER" id="PTHR10138:SF0">
    <property type="entry name" value="TRYPTOPHAN 2,3-DIOXYGENASE"/>
    <property type="match status" value="1"/>
</dbReference>
<dbReference type="RefSeq" id="WP_093365531.1">
    <property type="nucleotide sequence ID" value="NZ_FNCW01000003.1"/>
</dbReference>
<evidence type="ECO:0000313" key="1">
    <source>
        <dbReference type="EMBL" id="SDG53803.1"/>
    </source>
</evidence>
<keyword evidence="2" id="KW-1185">Reference proteome</keyword>
<dbReference type="GO" id="GO:0020037">
    <property type="term" value="F:heme binding"/>
    <property type="evidence" value="ECO:0007669"/>
    <property type="project" value="InterPro"/>
</dbReference>
<protein>
    <submittedName>
        <fullName evidence="1">Tryptophan 2,3-dioxygenase</fullName>
    </submittedName>
</protein>
<dbReference type="EMBL" id="FNCW01000003">
    <property type="protein sequence ID" value="SDG53803.1"/>
    <property type="molecule type" value="Genomic_DNA"/>
</dbReference>
<dbReference type="STRING" id="470826.SAMN04488027_10323"/>
<dbReference type="OrthoDB" id="9776847at2"/>
<keyword evidence="1" id="KW-0223">Dioxygenase</keyword>
<evidence type="ECO:0000313" key="2">
    <source>
        <dbReference type="Proteomes" id="UP000199296"/>
    </source>
</evidence>
<dbReference type="GO" id="GO:0019441">
    <property type="term" value="P:L-tryptophan catabolic process to kynurenine"/>
    <property type="evidence" value="ECO:0007669"/>
    <property type="project" value="InterPro"/>
</dbReference>
<dbReference type="AlphaFoldDB" id="A0A1G7V203"/>
<dbReference type="GO" id="GO:0019442">
    <property type="term" value="P:L-tryptophan catabolic process to acetyl-CoA"/>
    <property type="evidence" value="ECO:0007669"/>
    <property type="project" value="TreeGrafter"/>
</dbReference>
<name>A0A1G7V203_9FLAO</name>
<dbReference type="GO" id="GO:0046872">
    <property type="term" value="F:metal ion binding"/>
    <property type="evidence" value="ECO:0007669"/>
    <property type="project" value="InterPro"/>
</dbReference>
<reference evidence="1 2" key="1">
    <citation type="submission" date="2016-10" db="EMBL/GenBank/DDBJ databases">
        <authorList>
            <person name="de Groot N.N."/>
        </authorList>
    </citation>
    <scope>NUCLEOTIDE SEQUENCE [LARGE SCALE GENOMIC DNA]</scope>
    <source>
        <strain evidence="1 2">DSM 19803</strain>
    </source>
</reference>
<accession>A0A1G7V203</accession>